<comment type="subcellular location">
    <subcellularLocation>
        <location evidence="5">Secreted</location>
    </subcellularLocation>
    <subcellularLocation>
        <location evidence="5">Bacterial flagellum</location>
    </subcellularLocation>
</comment>
<comment type="subunit">
    <text evidence="2 5">Homopentamer.</text>
</comment>
<sequence length="443" mass="48662">MSSLDPITMATQFATLDVQPFQQQNQKQATQFQTQLGAVGKVENALREFRSAIDAINKDNQSVIQNSVTFSDDGYLSTTTTAKALPGRYQVFVEQIATSHQISMTIPGNGNDSIPSFGSLTLSVNGKNLQLNLADIEKGDNGQPTMTTLVKAINNSSKNPGVNATLVRSNGQTHFMLTSSETGVNNSIEIQVSNTNQAGFENALNNPNILSSAQDAVIWLGSQGTGLKLTNPSNQFEDMIDGVDLTVTKAQKSGESPITLDIAIDKESTKAQVDSFIEAYNKLASTLDSYTQIGTDNRSRGVLASDPTIRSLKNELKLISRGQFQGMRLSQIGISLDRSGKMTLDQDKFEQAQRKNSVALEKVFQGEKGLFNSLDAILAPLLSFSSGLLNSRKETLRNSIERIEDKQETLERRYEISYQRYLKQFTQMNTLMTQMNQTMSMFG</sequence>
<dbReference type="AlphaFoldDB" id="A0A511QD28"/>
<keyword evidence="9" id="KW-1185">Reference proteome</keyword>
<feature type="domain" description="Flagellar hook-associated protein 2 N-terminal" evidence="6">
    <location>
        <begin position="2"/>
        <end position="100"/>
    </location>
</feature>
<feature type="domain" description="Flagellar hook-associated protein 2 C-terminal" evidence="7">
    <location>
        <begin position="226"/>
        <end position="437"/>
    </location>
</feature>
<proteinExistence type="inferred from homology"/>
<dbReference type="Pfam" id="PF02465">
    <property type="entry name" value="FliD_N"/>
    <property type="match status" value="1"/>
</dbReference>
<dbReference type="GO" id="GO:0005576">
    <property type="term" value="C:extracellular region"/>
    <property type="evidence" value="ECO:0007669"/>
    <property type="project" value="UniProtKB-SubCell"/>
</dbReference>
<evidence type="ECO:0000259" key="7">
    <source>
        <dbReference type="Pfam" id="PF07195"/>
    </source>
</evidence>
<dbReference type="GO" id="GO:0009421">
    <property type="term" value="C:bacterial-type flagellum filament cap"/>
    <property type="evidence" value="ECO:0007669"/>
    <property type="project" value="InterPro"/>
</dbReference>
<dbReference type="GO" id="GO:0071973">
    <property type="term" value="P:bacterial-type flagellum-dependent cell motility"/>
    <property type="evidence" value="ECO:0007669"/>
    <property type="project" value="TreeGrafter"/>
</dbReference>
<comment type="function">
    <text evidence="5">Required for morphogenesis and for the elongation of the flagellar filament by facilitating polymerization of the flagellin monomers at the tip of growing filament. Forms a capping structure, which prevents flagellin subunits (transported through the central channel of the flagellum) from leaking out without polymerization at the distal end.</text>
</comment>
<evidence type="ECO:0000256" key="5">
    <source>
        <dbReference type="RuleBase" id="RU362066"/>
    </source>
</evidence>
<evidence type="ECO:0000259" key="6">
    <source>
        <dbReference type="Pfam" id="PF02465"/>
    </source>
</evidence>
<keyword evidence="8" id="KW-0966">Cell projection</keyword>
<reference evidence="8 9" key="1">
    <citation type="submission" date="2019-07" db="EMBL/GenBank/DDBJ databases">
        <title>Whole genome shotgun sequence of Vibrio sagamiensis NBRC 104589.</title>
        <authorList>
            <person name="Hosoyama A."/>
            <person name="Uohara A."/>
            <person name="Ohji S."/>
            <person name="Ichikawa N."/>
        </authorList>
    </citation>
    <scope>NUCLEOTIDE SEQUENCE [LARGE SCALE GENOMIC DNA]</scope>
    <source>
        <strain evidence="8 9">NBRC 104589</strain>
    </source>
</reference>
<keyword evidence="8" id="KW-0969">Cilium</keyword>
<dbReference type="OrthoDB" id="9810816at2"/>
<comment type="similarity">
    <text evidence="1 5">Belongs to the FliD family.</text>
</comment>
<evidence type="ECO:0000313" key="9">
    <source>
        <dbReference type="Proteomes" id="UP000321922"/>
    </source>
</evidence>
<dbReference type="InterPro" id="IPR010809">
    <property type="entry name" value="FliD_C"/>
</dbReference>
<dbReference type="InterPro" id="IPR003481">
    <property type="entry name" value="FliD_N"/>
</dbReference>
<evidence type="ECO:0000256" key="1">
    <source>
        <dbReference type="ARBA" id="ARBA00009764"/>
    </source>
</evidence>
<evidence type="ECO:0000256" key="3">
    <source>
        <dbReference type="ARBA" id="ARBA00023054"/>
    </source>
</evidence>
<protein>
    <recommendedName>
        <fullName evidence="5">Flagellar hook-associated protein 2</fullName>
        <shortName evidence="5">HAP2</shortName>
    </recommendedName>
    <alternativeName>
        <fullName evidence="5">Flagellar cap protein</fullName>
    </alternativeName>
</protein>
<dbReference type="GO" id="GO:0009424">
    <property type="term" value="C:bacterial-type flagellum hook"/>
    <property type="evidence" value="ECO:0007669"/>
    <property type="project" value="UniProtKB-UniRule"/>
</dbReference>
<dbReference type="Proteomes" id="UP000321922">
    <property type="component" value="Unassembled WGS sequence"/>
</dbReference>
<name>A0A511QD28_9VIBR</name>
<keyword evidence="3 5" id="KW-0175">Coiled coil</keyword>
<keyword evidence="5" id="KW-0964">Secreted</keyword>
<dbReference type="RefSeq" id="WP_039982494.1">
    <property type="nucleotide sequence ID" value="NZ_BAOJ01000109.1"/>
</dbReference>
<evidence type="ECO:0000256" key="2">
    <source>
        <dbReference type="ARBA" id="ARBA00011255"/>
    </source>
</evidence>
<dbReference type="EMBL" id="BJXJ01000010">
    <property type="protein sequence ID" value="GEM75193.1"/>
    <property type="molecule type" value="Genomic_DNA"/>
</dbReference>
<gene>
    <name evidence="8" type="primary">fliDL</name>
    <name evidence="8" type="ORF">VSA01S_13050</name>
</gene>
<dbReference type="GO" id="GO:0007155">
    <property type="term" value="P:cell adhesion"/>
    <property type="evidence" value="ECO:0007669"/>
    <property type="project" value="InterPro"/>
</dbReference>
<keyword evidence="4 5" id="KW-0975">Bacterial flagellum</keyword>
<dbReference type="PANTHER" id="PTHR30288:SF0">
    <property type="entry name" value="FLAGELLAR HOOK-ASSOCIATED PROTEIN 2"/>
    <property type="match status" value="1"/>
</dbReference>
<dbReference type="Gene3D" id="3.30.70.2120">
    <property type="match status" value="1"/>
</dbReference>
<evidence type="ECO:0000313" key="8">
    <source>
        <dbReference type="EMBL" id="GEM75193.1"/>
    </source>
</evidence>
<dbReference type="InterPro" id="IPR040026">
    <property type="entry name" value="FliD"/>
</dbReference>
<dbReference type="Pfam" id="PF07195">
    <property type="entry name" value="FliD_C"/>
    <property type="match status" value="1"/>
</dbReference>
<comment type="caution">
    <text evidence="8">The sequence shown here is derived from an EMBL/GenBank/DDBJ whole genome shotgun (WGS) entry which is preliminary data.</text>
</comment>
<keyword evidence="8" id="KW-0282">Flagellum</keyword>
<accession>A0A511QD28</accession>
<evidence type="ECO:0000256" key="4">
    <source>
        <dbReference type="ARBA" id="ARBA00023143"/>
    </source>
</evidence>
<dbReference type="PANTHER" id="PTHR30288">
    <property type="entry name" value="FLAGELLAR CAP/ASSEMBLY PROTEIN FLID"/>
    <property type="match status" value="1"/>
</dbReference>
<feature type="coiled-coil region" evidence="5">
    <location>
        <begin position="393"/>
        <end position="420"/>
    </location>
</feature>
<organism evidence="8 9">
    <name type="scientific">Vibrio sagamiensis NBRC 104589</name>
    <dbReference type="NCBI Taxonomy" id="1219064"/>
    <lineage>
        <taxon>Bacteria</taxon>
        <taxon>Pseudomonadati</taxon>
        <taxon>Pseudomonadota</taxon>
        <taxon>Gammaproteobacteria</taxon>
        <taxon>Vibrionales</taxon>
        <taxon>Vibrionaceae</taxon>
        <taxon>Vibrio</taxon>
    </lineage>
</organism>